<dbReference type="RefSeq" id="WP_230372530.1">
    <property type="nucleotide sequence ID" value="NZ_BAABZC010000001.1"/>
</dbReference>
<gene>
    <name evidence="2" type="ORF">BILFYP9_03692</name>
</gene>
<name>A0A6N2WQ27_9BACE</name>
<feature type="domain" description="Type VI secretion system effector TseH-like" evidence="1">
    <location>
        <begin position="52"/>
        <end position="170"/>
    </location>
</feature>
<sequence length="208" mass="23432">MAWVDPLAEKHFNISLYTYCFDNPINVIDPDGKDGVYIAFPDYKISTPIGKIGNLSHAGVLLINKQGVTKYYEYGRYDPEGRGTVRTIPIPDIVIGKDGTPTEKSLNNTLRVISDKAGHGGKIEGAYIKSDKFQEMKNYTESKKKENSNPKREKYSLTSNNCGTFATDVLKQDPEVKKKSPTIIDPRPNSIVKEYQNKFSTIRYEPTK</sequence>
<evidence type="ECO:0000313" key="2">
    <source>
        <dbReference type="EMBL" id="VYT44323.1"/>
    </source>
</evidence>
<dbReference type="InterPro" id="IPR057382">
    <property type="entry name" value="TseH"/>
</dbReference>
<proteinExistence type="predicted"/>
<evidence type="ECO:0000259" key="1">
    <source>
        <dbReference type="Pfam" id="PF25218"/>
    </source>
</evidence>
<protein>
    <recommendedName>
        <fullName evidence="1">Type VI secretion system effector TseH-like domain-containing protein</fullName>
    </recommendedName>
</protein>
<dbReference type="Pfam" id="PF25218">
    <property type="entry name" value="TseH"/>
    <property type="match status" value="1"/>
</dbReference>
<dbReference type="EMBL" id="CACRSU010000048">
    <property type="protein sequence ID" value="VYT44323.1"/>
    <property type="molecule type" value="Genomic_DNA"/>
</dbReference>
<dbReference type="AlphaFoldDB" id="A0A6N2WQ27"/>
<organism evidence="2">
    <name type="scientific">Bacteroides intestinalis</name>
    <dbReference type="NCBI Taxonomy" id="329854"/>
    <lineage>
        <taxon>Bacteria</taxon>
        <taxon>Pseudomonadati</taxon>
        <taxon>Bacteroidota</taxon>
        <taxon>Bacteroidia</taxon>
        <taxon>Bacteroidales</taxon>
        <taxon>Bacteroidaceae</taxon>
        <taxon>Bacteroides</taxon>
    </lineage>
</organism>
<accession>A0A6N2WQ27</accession>
<reference evidence="2" key="1">
    <citation type="submission" date="2019-11" db="EMBL/GenBank/DDBJ databases">
        <authorList>
            <person name="Feng L."/>
        </authorList>
    </citation>
    <scope>NUCLEOTIDE SEQUENCE</scope>
    <source>
        <strain evidence="2">BintestinalisLFYP9</strain>
    </source>
</reference>